<reference evidence="4" key="1">
    <citation type="submission" date="2021-07" db="EMBL/GenBank/DDBJ databases">
        <title>Zhongshania sp. CAU 1632 isolated from seawater.</title>
        <authorList>
            <person name="Kim W."/>
        </authorList>
    </citation>
    <scope>NUCLEOTIDE SEQUENCE</scope>
    <source>
        <strain evidence="4">CAU 1632</strain>
    </source>
</reference>
<dbReference type="PANTHER" id="PTHR13778">
    <property type="entry name" value="GLYCOSYLTRANSFERASE 8 DOMAIN-CONTAINING PROTEIN"/>
    <property type="match status" value="1"/>
</dbReference>
<dbReference type="RefSeq" id="WP_219041974.1">
    <property type="nucleotide sequence ID" value="NZ_JAHWDQ010000001.1"/>
</dbReference>
<dbReference type="CDD" id="cd04194">
    <property type="entry name" value="GT8_A4GalT_like"/>
    <property type="match status" value="1"/>
</dbReference>
<dbReference type="Pfam" id="PF01501">
    <property type="entry name" value="Glyco_transf_8"/>
    <property type="match status" value="1"/>
</dbReference>
<dbReference type="InterPro" id="IPR050748">
    <property type="entry name" value="Glycosyltrans_8_dom-fam"/>
</dbReference>
<dbReference type="Proteomes" id="UP001166291">
    <property type="component" value="Unassembled WGS sequence"/>
</dbReference>
<evidence type="ECO:0000256" key="3">
    <source>
        <dbReference type="ARBA" id="ARBA00022723"/>
    </source>
</evidence>
<dbReference type="InterPro" id="IPR002495">
    <property type="entry name" value="Glyco_trans_8"/>
</dbReference>
<evidence type="ECO:0000313" key="5">
    <source>
        <dbReference type="Proteomes" id="UP001166291"/>
    </source>
</evidence>
<protein>
    <submittedName>
        <fullName evidence="4">Glycosyltransferase family 8 protein</fullName>
    </submittedName>
</protein>
<keyword evidence="1" id="KW-0328">Glycosyltransferase</keyword>
<keyword evidence="5" id="KW-1185">Reference proteome</keyword>
<dbReference type="PANTHER" id="PTHR13778:SF47">
    <property type="entry name" value="LIPOPOLYSACCHARIDE 1,3-GALACTOSYLTRANSFERASE"/>
    <property type="match status" value="1"/>
</dbReference>
<accession>A0ABS6VNW5</accession>
<evidence type="ECO:0000256" key="2">
    <source>
        <dbReference type="ARBA" id="ARBA00022679"/>
    </source>
</evidence>
<keyword evidence="2" id="KW-0808">Transferase</keyword>
<organism evidence="4 5">
    <name type="scientific">Zhongshania aquimaris</name>
    <dbReference type="NCBI Taxonomy" id="2857107"/>
    <lineage>
        <taxon>Bacteria</taxon>
        <taxon>Pseudomonadati</taxon>
        <taxon>Pseudomonadota</taxon>
        <taxon>Gammaproteobacteria</taxon>
        <taxon>Cellvibrionales</taxon>
        <taxon>Spongiibacteraceae</taxon>
        <taxon>Zhongshania</taxon>
    </lineage>
</organism>
<gene>
    <name evidence="4" type="ORF">KXJ70_03060</name>
</gene>
<sequence>MITTLTETMHVACAANKGYLHYAAVMLSSLLLHNARSNISIHFLHDDSVNSLDLEKLSVIASRSKANFYSYNIDSHNYYQFPEIGRFGKLAWYRLFLAEILPSIQRVLYLDVDIIIRGSISDMWGMDLEGMPIAAVHNPIYPYMNRHFLRSICVEESEYFNSGVILMDLHHWREGNYGQRLIDCVRNSTELHLPDQNILNIVFKGLWKPLEPKWNAQNSIYEMKGSEMFFSPEALQEARESPVVVHFISHYKPDHYRCKHPFRGEFRRLLASLEWADSSVKGVSIENIVVRLFPESFGWRLEKKIAKYKRMLGIEI</sequence>
<comment type="caution">
    <text evidence="4">The sequence shown here is derived from an EMBL/GenBank/DDBJ whole genome shotgun (WGS) entry which is preliminary data.</text>
</comment>
<dbReference type="EMBL" id="JAHWDQ010000001">
    <property type="protein sequence ID" value="MBW2939734.1"/>
    <property type="molecule type" value="Genomic_DNA"/>
</dbReference>
<proteinExistence type="predicted"/>
<keyword evidence="3" id="KW-0479">Metal-binding</keyword>
<name>A0ABS6VNW5_9GAMM</name>
<evidence type="ECO:0000313" key="4">
    <source>
        <dbReference type="EMBL" id="MBW2939734.1"/>
    </source>
</evidence>
<evidence type="ECO:0000256" key="1">
    <source>
        <dbReference type="ARBA" id="ARBA00022676"/>
    </source>
</evidence>